<dbReference type="EMBL" id="CP061800">
    <property type="protein sequence ID" value="QTA88263.1"/>
    <property type="molecule type" value="Genomic_DNA"/>
</dbReference>
<sequence>MSNHSGSYMLRNILELRDENKVFEMVGKDNTFWMNDFQSRRDD</sequence>
<dbReference type="AlphaFoldDB" id="A0A975BN65"/>
<name>A0A975BN65_9BACT</name>
<proteinExistence type="predicted"/>
<evidence type="ECO:0000313" key="1">
    <source>
        <dbReference type="EMBL" id="QTA88263.1"/>
    </source>
</evidence>
<dbReference type="KEGG" id="dmm:dnm_043050"/>
<organism evidence="1 2">
    <name type="scientific">Desulfonema magnum</name>
    <dbReference type="NCBI Taxonomy" id="45655"/>
    <lineage>
        <taxon>Bacteria</taxon>
        <taxon>Pseudomonadati</taxon>
        <taxon>Thermodesulfobacteriota</taxon>
        <taxon>Desulfobacteria</taxon>
        <taxon>Desulfobacterales</taxon>
        <taxon>Desulfococcaceae</taxon>
        <taxon>Desulfonema</taxon>
    </lineage>
</organism>
<dbReference type="RefSeq" id="WP_276571885.1">
    <property type="nucleotide sequence ID" value="NZ_CP061800.1"/>
</dbReference>
<keyword evidence="2" id="KW-1185">Reference proteome</keyword>
<dbReference type="Proteomes" id="UP000663722">
    <property type="component" value="Chromosome"/>
</dbReference>
<evidence type="ECO:0000313" key="2">
    <source>
        <dbReference type="Proteomes" id="UP000663722"/>
    </source>
</evidence>
<accession>A0A975BN65</accession>
<reference evidence="1" key="1">
    <citation type="journal article" date="2021" name="Microb. Physiol.">
        <title>Proteogenomic Insights into the Physiology of Marine, Sulfate-Reducing, Filamentous Desulfonema limicola and Desulfonema magnum.</title>
        <authorList>
            <person name="Schnaars V."/>
            <person name="Wohlbrand L."/>
            <person name="Scheve S."/>
            <person name="Hinrichs C."/>
            <person name="Reinhardt R."/>
            <person name="Rabus R."/>
        </authorList>
    </citation>
    <scope>NUCLEOTIDE SEQUENCE</scope>
    <source>
        <strain evidence="1">4be13</strain>
    </source>
</reference>
<gene>
    <name evidence="1" type="ORF">dnm_043050</name>
</gene>
<protein>
    <submittedName>
        <fullName evidence="1">Uncharacterized protein</fullName>
    </submittedName>
</protein>